<evidence type="ECO:0000313" key="5">
    <source>
        <dbReference type="Proteomes" id="UP001500795"/>
    </source>
</evidence>
<proteinExistence type="inferred from homology"/>
<dbReference type="InterPro" id="IPR036388">
    <property type="entry name" value="WH-like_DNA-bd_sf"/>
</dbReference>
<evidence type="ECO:0000313" key="4">
    <source>
        <dbReference type="EMBL" id="GAA3547498.1"/>
    </source>
</evidence>
<evidence type="ECO:0000259" key="2">
    <source>
        <dbReference type="Pfam" id="PF02481"/>
    </source>
</evidence>
<keyword evidence="5" id="KW-1185">Reference proteome</keyword>
<dbReference type="InterPro" id="IPR057666">
    <property type="entry name" value="DrpA_SLOG"/>
</dbReference>
<protein>
    <submittedName>
        <fullName evidence="4">DNA-processing protein DprA</fullName>
    </submittedName>
</protein>
<reference evidence="5" key="1">
    <citation type="journal article" date="2019" name="Int. J. Syst. Evol. Microbiol.">
        <title>The Global Catalogue of Microorganisms (GCM) 10K type strain sequencing project: providing services to taxonomists for standard genome sequencing and annotation.</title>
        <authorList>
            <consortium name="The Broad Institute Genomics Platform"/>
            <consortium name="The Broad Institute Genome Sequencing Center for Infectious Disease"/>
            <person name="Wu L."/>
            <person name="Ma J."/>
        </authorList>
    </citation>
    <scope>NUCLEOTIDE SEQUENCE [LARGE SCALE GENOMIC DNA]</scope>
    <source>
        <strain evidence="5">JCM 17110</strain>
    </source>
</reference>
<sequence>MPGPGLEQHPLLPWLALHAAPGMGPVTARKLLRRLGETWYRDPAALRETGLSEELLTLLLTPRQALLARLLAWQDAADGRYILTQADAAYPPLLKNLHDAPLMLFVEGELNALSCHQVAVVGSRQPSYVGRENTKNLVPQLVQAGAAITSGLALGVDGLSHRAALDAGGTTLAVLGSGLEQCYPKRHQALAAEICARGGTLISEFEPWVRPLAHHFPRRNRIISGLSLGVLVIEATERSGSLITAQFALEQGREVFAIPGAWQNPQAAGCNRLIQQGAKLVCCVADIVDELTEFSLAAIKIHPSATVETLPYPDLLDNVGIEATAVDLIASRCQQPVQEVVTRLVELELAGWVEAVPGGYVRARRS</sequence>
<dbReference type="Proteomes" id="UP001500795">
    <property type="component" value="Unassembled WGS sequence"/>
</dbReference>
<dbReference type="SUPFAM" id="SSF102405">
    <property type="entry name" value="MCP/YpsA-like"/>
    <property type="match status" value="1"/>
</dbReference>
<dbReference type="PANTHER" id="PTHR43022:SF1">
    <property type="entry name" value="PROTEIN SMF"/>
    <property type="match status" value="1"/>
</dbReference>
<dbReference type="Gene3D" id="1.10.10.10">
    <property type="entry name" value="Winged helix-like DNA-binding domain superfamily/Winged helix DNA-binding domain"/>
    <property type="match status" value="1"/>
</dbReference>
<dbReference type="PANTHER" id="PTHR43022">
    <property type="entry name" value="PROTEIN SMF"/>
    <property type="match status" value="1"/>
</dbReference>
<comment type="similarity">
    <text evidence="1">Belongs to the DprA/Smf family.</text>
</comment>
<feature type="domain" description="Smf/DprA SLOG" evidence="2">
    <location>
        <begin position="82"/>
        <end position="291"/>
    </location>
</feature>
<feature type="domain" description="DprA winged helix" evidence="3">
    <location>
        <begin position="309"/>
        <end position="359"/>
    </location>
</feature>
<comment type="caution">
    <text evidence="4">The sequence shown here is derived from an EMBL/GenBank/DDBJ whole genome shotgun (WGS) entry which is preliminary data.</text>
</comment>
<gene>
    <name evidence="4" type="primary">dprA</name>
    <name evidence="4" type="ORF">GCM10022394_29430</name>
</gene>
<accession>A0ABP6WBH7</accession>
<dbReference type="NCBIfam" id="TIGR00732">
    <property type="entry name" value="dprA"/>
    <property type="match status" value="1"/>
</dbReference>
<dbReference type="Pfam" id="PF02481">
    <property type="entry name" value="DNA_processg_A"/>
    <property type="match status" value="1"/>
</dbReference>
<evidence type="ECO:0000256" key="1">
    <source>
        <dbReference type="ARBA" id="ARBA00006525"/>
    </source>
</evidence>
<dbReference type="Pfam" id="PF17782">
    <property type="entry name" value="WHD_DprA"/>
    <property type="match status" value="1"/>
</dbReference>
<dbReference type="InterPro" id="IPR003488">
    <property type="entry name" value="DprA"/>
</dbReference>
<evidence type="ECO:0000259" key="3">
    <source>
        <dbReference type="Pfam" id="PF17782"/>
    </source>
</evidence>
<dbReference type="EMBL" id="BAABCX010000005">
    <property type="protein sequence ID" value="GAA3547498.1"/>
    <property type="molecule type" value="Genomic_DNA"/>
</dbReference>
<name>A0ABP6WBH7_9GAMM</name>
<dbReference type="RefSeq" id="WP_344959418.1">
    <property type="nucleotide sequence ID" value="NZ_BAABCX010000005.1"/>
</dbReference>
<dbReference type="InterPro" id="IPR041614">
    <property type="entry name" value="DprA_WH"/>
</dbReference>
<organism evidence="4 5">
    <name type="scientific">Zobellella aerophila</name>
    <dbReference type="NCBI Taxonomy" id="870480"/>
    <lineage>
        <taxon>Bacteria</taxon>
        <taxon>Pseudomonadati</taxon>
        <taxon>Pseudomonadota</taxon>
        <taxon>Gammaproteobacteria</taxon>
        <taxon>Aeromonadales</taxon>
        <taxon>Aeromonadaceae</taxon>
        <taxon>Zobellella</taxon>
    </lineage>
</organism>
<dbReference type="Gene3D" id="3.40.50.450">
    <property type="match status" value="1"/>
</dbReference>